<reference evidence="1" key="1">
    <citation type="submission" date="2021-03" db="EMBL/GenBank/DDBJ databases">
        <title>Description of Psychrosphaera ytuae sp. nov. isolated from deep sea sediment of South China Sea.</title>
        <authorList>
            <person name="Zhang J."/>
            <person name="Xu X.-D."/>
        </authorList>
    </citation>
    <scope>NUCLEOTIDE SEQUENCE</scope>
    <source>
        <strain evidence="1">MTZ26</strain>
    </source>
</reference>
<dbReference type="InterPro" id="IPR021710">
    <property type="entry name" value="DUF3293"/>
</dbReference>
<accession>A0A975DD28</accession>
<name>A0A975DD28_9GAMM</name>
<dbReference type="RefSeq" id="WP_208832548.1">
    <property type="nucleotide sequence ID" value="NZ_CP072110.1"/>
</dbReference>
<dbReference type="Proteomes" id="UP000682739">
    <property type="component" value="Chromosome"/>
</dbReference>
<sequence length="145" mass="16271">MSYGNEALQITPKQTSDDLMALYSQTVFLFRTLEDGHLPNPFAIITASNPLGQILSKDENDQRNRQLQKELSHVLHEKIIGASEDLEHQEHSFIVQISKPAAIGLALKYDQNAIFWVEGDDLHIIPVLMSGDEVSVGSFRDRLVT</sequence>
<gene>
    <name evidence="1" type="ORF">J1N51_03175</name>
</gene>
<evidence type="ECO:0000313" key="2">
    <source>
        <dbReference type="Proteomes" id="UP000682739"/>
    </source>
</evidence>
<proteinExistence type="predicted"/>
<keyword evidence="2" id="KW-1185">Reference proteome</keyword>
<protein>
    <submittedName>
        <fullName evidence="1">DUF3293 domain-containing protein</fullName>
    </submittedName>
</protein>
<organism evidence="1 2">
    <name type="scientific">Psychrosphaera ytuae</name>
    <dbReference type="NCBI Taxonomy" id="2820710"/>
    <lineage>
        <taxon>Bacteria</taxon>
        <taxon>Pseudomonadati</taxon>
        <taxon>Pseudomonadota</taxon>
        <taxon>Gammaproteobacteria</taxon>
        <taxon>Alteromonadales</taxon>
        <taxon>Pseudoalteromonadaceae</taxon>
        <taxon>Psychrosphaera</taxon>
    </lineage>
</organism>
<dbReference type="AlphaFoldDB" id="A0A975DD28"/>
<dbReference type="KEGG" id="psym:J1N51_03175"/>
<dbReference type="Pfam" id="PF11697">
    <property type="entry name" value="DUF3293"/>
    <property type="match status" value="1"/>
</dbReference>
<dbReference type="EMBL" id="CP072110">
    <property type="protein sequence ID" value="QTH64494.1"/>
    <property type="molecule type" value="Genomic_DNA"/>
</dbReference>
<evidence type="ECO:0000313" key="1">
    <source>
        <dbReference type="EMBL" id="QTH64494.1"/>
    </source>
</evidence>